<dbReference type="Proteomes" id="UP000680279">
    <property type="component" value="Unassembled WGS sequence"/>
</dbReference>
<comment type="caution">
    <text evidence="1">The sequence shown here is derived from an EMBL/GenBank/DDBJ whole genome shotgun (WGS) entry which is preliminary data.</text>
</comment>
<dbReference type="EMBL" id="BOQT01000018">
    <property type="protein sequence ID" value="GIN22526.1"/>
    <property type="molecule type" value="Genomic_DNA"/>
</dbReference>
<keyword evidence="2" id="KW-1185">Reference proteome</keyword>
<protein>
    <submittedName>
        <fullName evidence="1">Uncharacterized protein</fullName>
    </submittedName>
</protein>
<sequence>MNVHDIYKGKYKVASDGRILSTVGKEKELVGKVTGKRYIKIHIGLLLRLLFRIQITYQKLITKMEIN</sequence>
<gene>
    <name evidence="1" type="ORF">J1TS3_36600</name>
</gene>
<organism evidence="1 2">
    <name type="scientific">Siminovitchia fordii</name>
    <dbReference type="NCBI Taxonomy" id="254759"/>
    <lineage>
        <taxon>Bacteria</taxon>
        <taxon>Bacillati</taxon>
        <taxon>Bacillota</taxon>
        <taxon>Bacilli</taxon>
        <taxon>Bacillales</taxon>
        <taxon>Bacillaceae</taxon>
        <taxon>Siminovitchia</taxon>
    </lineage>
</organism>
<evidence type="ECO:0000313" key="2">
    <source>
        <dbReference type="Proteomes" id="UP000680279"/>
    </source>
</evidence>
<evidence type="ECO:0000313" key="1">
    <source>
        <dbReference type="EMBL" id="GIN22526.1"/>
    </source>
</evidence>
<reference evidence="1 2" key="1">
    <citation type="submission" date="2021-03" db="EMBL/GenBank/DDBJ databases">
        <title>Antimicrobial resistance genes in bacteria isolated from Japanese honey, and their potential for conferring macrolide and lincosamide resistance in the American foulbrood pathogen Paenibacillus larvae.</title>
        <authorList>
            <person name="Okamoto M."/>
            <person name="Kumagai M."/>
            <person name="Kanamori H."/>
            <person name="Takamatsu D."/>
        </authorList>
    </citation>
    <scope>NUCLEOTIDE SEQUENCE [LARGE SCALE GENOMIC DNA]</scope>
    <source>
        <strain evidence="1 2">J1TS3</strain>
    </source>
</reference>
<dbReference type="RefSeq" id="WP_212963648.1">
    <property type="nucleotide sequence ID" value="NZ_BOQT01000018.1"/>
</dbReference>
<name>A0ABQ4KA93_9BACI</name>
<accession>A0ABQ4KA93</accession>
<proteinExistence type="predicted"/>